<keyword evidence="1" id="KW-0812">Transmembrane</keyword>
<dbReference type="Proteomes" id="UP000792457">
    <property type="component" value="Unassembled WGS sequence"/>
</dbReference>
<feature type="transmembrane region" description="Helical" evidence="1">
    <location>
        <begin position="34"/>
        <end position="54"/>
    </location>
</feature>
<reference evidence="2" key="2">
    <citation type="submission" date="2017-10" db="EMBL/GenBank/DDBJ databases">
        <title>Ladona fulva Genome sequencing and assembly.</title>
        <authorList>
            <person name="Murali S."/>
            <person name="Richards S."/>
            <person name="Bandaranaike D."/>
            <person name="Bellair M."/>
            <person name="Blankenburg K."/>
            <person name="Chao H."/>
            <person name="Dinh H."/>
            <person name="Doddapaneni H."/>
            <person name="Dugan-Rocha S."/>
            <person name="Elkadiri S."/>
            <person name="Gnanaolivu R."/>
            <person name="Hernandez B."/>
            <person name="Skinner E."/>
            <person name="Javaid M."/>
            <person name="Lee S."/>
            <person name="Li M."/>
            <person name="Ming W."/>
            <person name="Munidasa M."/>
            <person name="Muniz J."/>
            <person name="Nguyen L."/>
            <person name="Hughes D."/>
            <person name="Osuji N."/>
            <person name="Pu L.-L."/>
            <person name="Puazo M."/>
            <person name="Qu C."/>
            <person name="Quiroz J."/>
            <person name="Raj R."/>
            <person name="Weissenberger G."/>
            <person name="Xin Y."/>
            <person name="Zou X."/>
            <person name="Han Y."/>
            <person name="Worley K."/>
            <person name="Muzny D."/>
            <person name="Gibbs R."/>
        </authorList>
    </citation>
    <scope>NUCLEOTIDE SEQUENCE</scope>
    <source>
        <strain evidence="2">Sampled in the wild</strain>
    </source>
</reference>
<keyword evidence="1" id="KW-0472">Membrane</keyword>
<keyword evidence="1" id="KW-1133">Transmembrane helix</keyword>
<gene>
    <name evidence="2" type="ORF">J437_LFUL003048</name>
</gene>
<accession>A0A8K0K1M0</accession>
<comment type="caution">
    <text evidence="2">The sequence shown here is derived from an EMBL/GenBank/DDBJ whole genome shotgun (WGS) entry which is preliminary data.</text>
</comment>
<evidence type="ECO:0000313" key="3">
    <source>
        <dbReference type="Proteomes" id="UP000792457"/>
    </source>
</evidence>
<evidence type="ECO:0000313" key="2">
    <source>
        <dbReference type="EMBL" id="KAG8225989.1"/>
    </source>
</evidence>
<feature type="transmembrane region" description="Helical" evidence="1">
    <location>
        <begin position="96"/>
        <end position="117"/>
    </location>
</feature>
<evidence type="ECO:0000256" key="1">
    <source>
        <dbReference type="SAM" id="Phobius"/>
    </source>
</evidence>
<proteinExistence type="predicted"/>
<dbReference type="EMBL" id="KZ308262">
    <property type="protein sequence ID" value="KAG8225989.1"/>
    <property type="molecule type" value="Genomic_DNA"/>
</dbReference>
<protein>
    <submittedName>
        <fullName evidence="2">Uncharacterized protein</fullName>
    </submittedName>
</protein>
<organism evidence="2 3">
    <name type="scientific">Ladona fulva</name>
    <name type="common">Scarce chaser dragonfly</name>
    <name type="synonym">Libellula fulva</name>
    <dbReference type="NCBI Taxonomy" id="123851"/>
    <lineage>
        <taxon>Eukaryota</taxon>
        <taxon>Metazoa</taxon>
        <taxon>Ecdysozoa</taxon>
        <taxon>Arthropoda</taxon>
        <taxon>Hexapoda</taxon>
        <taxon>Insecta</taxon>
        <taxon>Pterygota</taxon>
        <taxon>Palaeoptera</taxon>
        <taxon>Odonata</taxon>
        <taxon>Epiprocta</taxon>
        <taxon>Anisoptera</taxon>
        <taxon>Libelluloidea</taxon>
        <taxon>Libellulidae</taxon>
        <taxon>Ladona</taxon>
    </lineage>
</organism>
<reference evidence="2" key="1">
    <citation type="submission" date="2013-04" db="EMBL/GenBank/DDBJ databases">
        <authorList>
            <person name="Qu J."/>
            <person name="Murali S.C."/>
            <person name="Bandaranaike D."/>
            <person name="Bellair M."/>
            <person name="Blankenburg K."/>
            <person name="Chao H."/>
            <person name="Dinh H."/>
            <person name="Doddapaneni H."/>
            <person name="Downs B."/>
            <person name="Dugan-Rocha S."/>
            <person name="Elkadiri S."/>
            <person name="Gnanaolivu R.D."/>
            <person name="Hernandez B."/>
            <person name="Javaid M."/>
            <person name="Jayaseelan J.C."/>
            <person name="Lee S."/>
            <person name="Li M."/>
            <person name="Ming W."/>
            <person name="Munidasa M."/>
            <person name="Muniz J."/>
            <person name="Nguyen L."/>
            <person name="Ongeri F."/>
            <person name="Osuji N."/>
            <person name="Pu L.-L."/>
            <person name="Puazo M."/>
            <person name="Qu C."/>
            <person name="Quiroz J."/>
            <person name="Raj R."/>
            <person name="Weissenberger G."/>
            <person name="Xin Y."/>
            <person name="Zou X."/>
            <person name="Han Y."/>
            <person name="Richards S."/>
            <person name="Worley K."/>
            <person name="Muzny D."/>
            <person name="Gibbs R."/>
        </authorList>
    </citation>
    <scope>NUCLEOTIDE SEQUENCE</scope>
    <source>
        <strain evidence="2">Sampled in the wild</strain>
    </source>
</reference>
<sequence length="160" mass="14656">MTGGEGAATLMGAGDVEGGGAGVDCLAGVGLDSFLGGAGVLSFLGGGAGVLSFLGGGAGVFSFLGGGAGVLSFLGGGAGVLSFLGGGTGVTSFTSFFGGGGGGGGVVFSLLLGASAIDEALLGWMVEAVRGVSDGGGRVSITGSGGGFGVSEKESDILYL</sequence>
<name>A0A8K0K1M0_LADFU</name>
<feature type="transmembrane region" description="Helical" evidence="1">
    <location>
        <begin position="61"/>
        <end position="84"/>
    </location>
</feature>
<dbReference type="AlphaFoldDB" id="A0A8K0K1M0"/>
<keyword evidence="3" id="KW-1185">Reference proteome</keyword>